<organism evidence="1 2">
    <name type="scientific">Favolaschia claudopus</name>
    <dbReference type="NCBI Taxonomy" id="2862362"/>
    <lineage>
        <taxon>Eukaryota</taxon>
        <taxon>Fungi</taxon>
        <taxon>Dikarya</taxon>
        <taxon>Basidiomycota</taxon>
        <taxon>Agaricomycotina</taxon>
        <taxon>Agaricomycetes</taxon>
        <taxon>Agaricomycetidae</taxon>
        <taxon>Agaricales</taxon>
        <taxon>Marasmiineae</taxon>
        <taxon>Mycenaceae</taxon>
        <taxon>Favolaschia</taxon>
    </lineage>
</organism>
<reference evidence="1 2" key="1">
    <citation type="journal article" date="2024" name="J Genomics">
        <title>Draft genome sequencing and assembly of Favolaschia claudopus CIRM-BRFM 2984 isolated from oak limbs.</title>
        <authorList>
            <person name="Navarro D."/>
            <person name="Drula E."/>
            <person name="Chaduli D."/>
            <person name="Cazenave R."/>
            <person name="Ahrendt S."/>
            <person name="Wang J."/>
            <person name="Lipzen A."/>
            <person name="Daum C."/>
            <person name="Barry K."/>
            <person name="Grigoriev I.V."/>
            <person name="Favel A."/>
            <person name="Rosso M.N."/>
            <person name="Martin F."/>
        </authorList>
    </citation>
    <scope>NUCLEOTIDE SEQUENCE [LARGE SCALE GENOMIC DNA]</scope>
    <source>
        <strain evidence="1 2">CIRM-BRFM 2984</strain>
    </source>
</reference>
<accession>A0AAW0DMK2</accession>
<dbReference type="InterPro" id="IPR032675">
    <property type="entry name" value="LRR_dom_sf"/>
</dbReference>
<dbReference type="Gene3D" id="3.80.10.10">
    <property type="entry name" value="Ribonuclease Inhibitor"/>
    <property type="match status" value="1"/>
</dbReference>
<evidence type="ECO:0000313" key="2">
    <source>
        <dbReference type="Proteomes" id="UP001362999"/>
    </source>
</evidence>
<evidence type="ECO:0008006" key="3">
    <source>
        <dbReference type="Google" id="ProtNLM"/>
    </source>
</evidence>
<sequence length="329" mass="36765">MTGALLPPELVYEIIDCLAELHPGSLKAGSLCSTLPLIRRINAHRLIGDPLDVYFDAIANDLRTLTHIHTLEYNLFMNVHGTALLADKAFRTGFVTAFPQLTSLDLICGFGNGPLHTDAVIDMICLFPALEVLQLRDVFGGVRVEIPEPVKPPQKLRSVILGAGVAELILTWFIEAGIPPLLDSLTLSALGPTDDLAVSQTLQRYGHMLRHLDCLWHVDMLSLSNLFSVPNIKTLTMRDLRPRPESEGFVTLLNRLTAPTLERLSCEIDISSAQREDWETMDVFLSRERFPLLKQVTIQVAHPSECRRAVRMFPLLDSLGLLRAEWRGY</sequence>
<protein>
    <recommendedName>
        <fullName evidence="3">F-box domain-containing protein</fullName>
    </recommendedName>
</protein>
<comment type="caution">
    <text evidence="1">The sequence shown here is derived from an EMBL/GenBank/DDBJ whole genome shotgun (WGS) entry which is preliminary data.</text>
</comment>
<proteinExistence type="predicted"/>
<evidence type="ECO:0000313" key="1">
    <source>
        <dbReference type="EMBL" id="KAK7052263.1"/>
    </source>
</evidence>
<keyword evidence="2" id="KW-1185">Reference proteome</keyword>
<name>A0AAW0DMK2_9AGAR</name>
<dbReference type="SUPFAM" id="SSF52047">
    <property type="entry name" value="RNI-like"/>
    <property type="match status" value="1"/>
</dbReference>
<dbReference type="EMBL" id="JAWWNJ010000007">
    <property type="protein sequence ID" value="KAK7052263.1"/>
    <property type="molecule type" value="Genomic_DNA"/>
</dbReference>
<dbReference type="AlphaFoldDB" id="A0AAW0DMK2"/>
<dbReference type="Proteomes" id="UP001362999">
    <property type="component" value="Unassembled WGS sequence"/>
</dbReference>
<gene>
    <name evidence="1" type="ORF">R3P38DRAFT_3386740</name>
</gene>